<feature type="transmembrane region" description="Helical" evidence="7">
    <location>
        <begin position="128"/>
        <end position="148"/>
    </location>
</feature>
<keyword evidence="4" id="KW-0130">Cell adhesion</keyword>
<comment type="caution">
    <text evidence="8">The sequence shown here is derived from an EMBL/GenBank/DDBJ whole genome shotgun (WGS) entry which is preliminary data.</text>
</comment>
<sequence length="168" mass="18166">MPDRLFTPTYTVEGVEYNAKNGVSLNSRMEPPSVTTVGVGKGLDPNQYATKKTVAQGMLDVALLTANASQLKYVLSVGEAHEFYHIMLGLITTSLVLQVAVGVLFMINGMMNINDPDQQSAANILNNVIVVFVFIISVLNVIISSFGIENMNLNPPGVPIKLNNTKIK</sequence>
<evidence type="ECO:0008006" key="10">
    <source>
        <dbReference type="Google" id="ProtNLM"/>
    </source>
</evidence>
<evidence type="ECO:0000313" key="8">
    <source>
        <dbReference type="EMBL" id="KAK8391074.1"/>
    </source>
</evidence>
<evidence type="ECO:0000256" key="5">
    <source>
        <dbReference type="ARBA" id="ARBA00022989"/>
    </source>
</evidence>
<dbReference type="Proteomes" id="UP001487740">
    <property type="component" value="Unassembled WGS sequence"/>
</dbReference>
<dbReference type="PANTHER" id="PTHR12316:SF17">
    <property type="entry name" value="NINJURIN C, ISOFORM D"/>
    <property type="match status" value="1"/>
</dbReference>
<comment type="subcellular location">
    <subcellularLocation>
        <location evidence="1">Membrane</location>
        <topology evidence="1">Multi-pass membrane protein</topology>
    </subcellularLocation>
</comment>
<evidence type="ECO:0000256" key="2">
    <source>
        <dbReference type="ARBA" id="ARBA00008141"/>
    </source>
</evidence>
<dbReference type="EMBL" id="JARAKH010000024">
    <property type="protein sequence ID" value="KAK8391074.1"/>
    <property type="molecule type" value="Genomic_DNA"/>
</dbReference>
<evidence type="ECO:0000256" key="6">
    <source>
        <dbReference type="ARBA" id="ARBA00023136"/>
    </source>
</evidence>
<evidence type="ECO:0000256" key="1">
    <source>
        <dbReference type="ARBA" id="ARBA00004141"/>
    </source>
</evidence>
<keyword evidence="9" id="KW-1185">Reference proteome</keyword>
<organism evidence="8 9">
    <name type="scientific">Scylla paramamosain</name>
    <name type="common">Mud crab</name>
    <dbReference type="NCBI Taxonomy" id="85552"/>
    <lineage>
        <taxon>Eukaryota</taxon>
        <taxon>Metazoa</taxon>
        <taxon>Ecdysozoa</taxon>
        <taxon>Arthropoda</taxon>
        <taxon>Crustacea</taxon>
        <taxon>Multicrustacea</taxon>
        <taxon>Malacostraca</taxon>
        <taxon>Eumalacostraca</taxon>
        <taxon>Eucarida</taxon>
        <taxon>Decapoda</taxon>
        <taxon>Pleocyemata</taxon>
        <taxon>Brachyura</taxon>
        <taxon>Eubrachyura</taxon>
        <taxon>Portunoidea</taxon>
        <taxon>Portunidae</taxon>
        <taxon>Portuninae</taxon>
        <taxon>Scylla</taxon>
    </lineage>
</organism>
<reference evidence="8 9" key="1">
    <citation type="submission" date="2023-03" db="EMBL/GenBank/DDBJ databases">
        <title>High-quality genome of Scylla paramamosain provides insights in environmental adaptation.</title>
        <authorList>
            <person name="Zhang L."/>
        </authorList>
    </citation>
    <scope>NUCLEOTIDE SEQUENCE [LARGE SCALE GENOMIC DNA]</scope>
    <source>
        <strain evidence="8">LZ_2023a</strain>
        <tissue evidence="8">Muscle</tissue>
    </source>
</reference>
<keyword evidence="5 7" id="KW-1133">Transmembrane helix</keyword>
<dbReference type="GO" id="GO:0016020">
    <property type="term" value="C:membrane"/>
    <property type="evidence" value="ECO:0007669"/>
    <property type="project" value="UniProtKB-SubCell"/>
</dbReference>
<evidence type="ECO:0000256" key="7">
    <source>
        <dbReference type="SAM" id="Phobius"/>
    </source>
</evidence>
<evidence type="ECO:0000256" key="3">
    <source>
        <dbReference type="ARBA" id="ARBA00022692"/>
    </source>
</evidence>
<keyword evidence="6 7" id="KW-0472">Membrane</keyword>
<gene>
    <name evidence="8" type="ORF">O3P69_017015</name>
</gene>
<dbReference type="PANTHER" id="PTHR12316">
    <property type="entry name" value="NINJURIN-RELATED"/>
    <property type="match status" value="1"/>
</dbReference>
<evidence type="ECO:0000313" key="9">
    <source>
        <dbReference type="Proteomes" id="UP001487740"/>
    </source>
</evidence>
<feature type="transmembrane region" description="Helical" evidence="7">
    <location>
        <begin position="83"/>
        <end position="107"/>
    </location>
</feature>
<keyword evidence="3 7" id="KW-0812">Transmembrane</keyword>
<evidence type="ECO:0000256" key="4">
    <source>
        <dbReference type="ARBA" id="ARBA00022889"/>
    </source>
</evidence>
<dbReference type="AlphaFoldDB" id="A0AAW0TUR9"/>
<dbReference type="GO" id="GO:0007155">
    <property type="term" value="P:cell adhesion"/>
    <property type="evidence" value="ECO:0007669"/>
    <property type="project" value="UniProtKB-KW"/>
</dbReference>
<dbReference type="Pfam" id="PF04923">
    <property type="entry name" value="Ninjurin"/>
    <property type="match status" value="1"/>
</dbReference>
<dbReference type="GO" id="GO:0042246">
    <property type="term" value="P:tissue regeneration"/>
    <property type="evidence" value="ECO:0007669"/>
    <property type="project" value="InterPro"/>
</dbReference>
<accession>A0AAW0TUR9</accession>
<dbReference type="InterPro" id="IPR007007">
    <property type="entry name" value="Ninjurin"/>
</dbReference>
<protein>
    <recommendedName>
        <fullName evidence="10">Ninjurin-2</fullName>
    </recommendedName>
</protein>
<comment type="similarity">
    <text evidence="2">Belongs to the ninjurin family.</text>
</comment>
<name>A0AAW0TUR9_SCYPA</name>
<proteinExistence type="inferred from homology"/>